<keyword evidence="8 14" id="KW-1133">Transmembrane helix</keyword>
<dbReference type="AlphaFoldDB" id="A0A1C3H3I4"/>
<feature type="transmembrane region" description="Helical" evidence="14">
    <location>
        <begin position="342"/>
        <end position="360"/>
    </location>
</feature>
<dbReference type="InterPro" id="IPR051562">
    <property type="entry name" value="Ascorbate-PTS_EIIC"/>
</dbReference>
<evidence type="ECO:0000256" key="4">
    <source>
        <dbReference type="ARBA" id="ARBA00022475"/>
    </source>
</evidence>
<evidence type="ECO:0000313" key="15">
    <source>
        <dbReference type="EMBL" id="SAM61531.1"/>
    </source>
</evidence>
<feature type="transmembrane region" description="Helical" evidence="14">
    <location>
        <begin position="130"/>
        <end position="163"/>
    </location>
</feature>
<evidence type="ECO:0000313" key="16">
    <source>
        <dbReference type="Proteomes" id="UP000190837"/>
    </source>
</evidence>
<evidence type="ECO:0000256" key="8">
    <source>
        <dbReference type="ARBA" id="ARBA00022989"/>
    </source>
</evidence>
<gene>
    <name evidence="15" type="ORF">CHUV0807_0907</name>
</gene>
<organism evidence="15 16">
    <name type="scientific">Cardiobacterium hominis</name>
    <dbReference type="NCBI Taxonomy" id="2718"/>
    <lineage>
        <taxon>Bacteria</taxon>
        <taxon>Pseudomonadati</taxon>
        <taxon>Pseudomonadota</taxon>
        <taxon>Gammaproteobacteria</taxon>
        <taxon>Cardiobacteriales</taxon>
        <taxon>Cardiobacteriaceae</taxon>
        <taxon>Cardiobacterium</taxon>
    </lineage>
</organism>
<dbReference type="Proteomes" id="UP000190837">
    <property type="component" value="Unassembled WGS sequence"/>
</dbReference>
<feature type="transmembrane region" description="Helical" evidence="14">
    <location>
        <begin position="16"/>
        <end position="34"/>
    </location>
</feature>
<feature type="transmembrane region" description="Helical" evidence="14">
    <location>
        <begin position="314"/>
        <end position="336"/>
    </location>
</feature>
<proteinExistence type="inferred from homology"/>
<accession>A0A1C3H3I4</accession>
<name>A0A1C3H3I4_9GAMM</name>
<evidence type="ECO:0000256" key="6">
    <source>
        <dbReference type="ARBA" id="ARBA00022683"/>
    </source>
</evidence>
<feature type="transmembrane region" description="Helical" evidence="14">
    <location>
        <begin position="254"/>
        <end position="276"/>
    </location>
</feature>
<evidence type="ECO:0000256" key="14">
    <source>
        <dbReference type="SAM" id="Phobius"/>
    </source>
</evidence>
<dbReference type="PANTHER" id="PTHR33843:SF4">
    <property type="entry name" value="ASCORBATE-SPECIFIC PTS SYSTEM EIIC COMPONENT"/>
    <property type="match status" value="1"/>
</dbReference>
<keyword evidence="4" id="KW-1003">Cell membrane</keyword>
<comment type="similarity">
    <text evidence="11">Belongs to the UlaA family.</text>
</comment>
<dbReference type="InterPro" id="IPR004703">
    <property type="entry name" value="PTS_sugar-sp_permease"/>
</dbReference>
<evidence type="ECO:0000256" key="5">
    <source>
        <dbReference type="ARBA" id="ARBA00022597"/>
    </source>
</evidence>
<feature type="transmembrane region" description="Helical" evidence="14">
    <location>
        <begin position="96"/>
        <end position="118"/>
    </location>
</feature>
<comment type="function">
    <text evidence="10">The phosphoenolpyruvate-dependent sugar phosphotransferase system (sugar PTS), a major carbohydrate active transport system, catalyzes the phosphorylation of incoming sugar substrates concomitantly with their translocation across the cell membrane. The enzyme II UlaABC PTS system is involved in ascorbate transport.</text>
</comment>
<comment type="subunit">
    <text evidence="2">Homodimer.</text>
</comment>
<sequence length="424" mass="44791">MTAFFDALGSFVLNNVLRNAAVLLGLIAMLGLLLQRKSLADVVKGSLMAAFGMVILTEGVSILIGTIAPINAAVQSSIGLVSDAATPPDAAFTAEYGGIVGISMFFGLLLHLFIARFTPVKTVFLTGHMLWWFPFVIVAGGVEAGVRGTTLVALSAVLSALYWSLMPWLMRRFVWDATGDESFLIGHPTGILSLFSGYVARAVGDKSRSTEDLQLPPKLSFFREISICGALVMLLIYLVAGWFLPGLVPEGKTLFFVAIDAGLKFAAGLLVMLYGVRLLISQIIPAFQGVATKIVPGAKPAFDVPILFGYRPNAVIIGFVVAMLTSTVLVLIVNYFNVFGVLLLPLVITSFFECGGAAVIGEGQGGLRGAIAGSVAAATLMIVLVGISAAIYSHTIQNWILIFGGNDLSLLGVISYYLGLIFGG</sequence>
<feature type="transmembrane region" description="Helical" evidence="14">
    <location>
        <begin position="372"/>
        <end position="393"/>
    </location>
</feature>
<dbReference type="NCBIfam" id="NF006920">
    <property type="entry name" value="PRK09410.1-2"/>
    <property type="match status" value="1"/>
</dbReference>
<keyword evidence="7 14" id="KW-0812">Transmembrane</keyword>
<keyword evidence="5" id="KW-0762">Sugar transport</keyword>
<evidence type="ECO:0000256" key="10">
    <source>
        <dbReference type="ARBA" id="ARBA00037387"/>
    </source>
</evidence>
<evidence type="ECO:0000256" key="2">
    <source>
        <dbReference type="ARBA" id="ARBA00011738"/>
    </source>
</evidence>
<evidence type="ECO:0000256" key="7">
    <source>
        <dbReference type="ARBA" id="ARBA00022692"/>
    </source>
</evidence>
<evidence type="ECO:0000256" key="12">
    <source>
        <dbReference type="ARBA" id="ARBA00039702"/>
    </source>
</evidence>
<keyword evidence="6" id="KW-0598">Phosphotransferase system</keyword>
<reference evidence="16" key="1">
    <citation type="submission" date="2016-04" db="EMBL/GenBank/DDBJ databases">
        <authorList>
            <person name="Tagini F."/>
        </authorList>
    </citation>
    <scope>NUCLEOTIDE SEQUENCE [LARGE SCALE GENOMIC DNA]</scope>
    <source>
        <strain evidence="16">CHUV0807</strain>
    </source>
</reference>
<keyword evidence="9 14" id="KW-0472">Membrane</keyword>
<comment type="subcellular location">
    <subcellularLocation>
        <location evidence="1">Cell membrane</location>
        <topology evidence="1">Multi-pass membrane protein</topology>
    </subcellularLocation>
</comment>
<evidence type="ECO:0000256" key="1">
    <source>
        <dbReference type="ARBA" id="ARBA00004651"/>
    </source>
</evidence>
<evidence type="ECO:0000256" key="9">
    <source>
        <dbReference type="ARBA" id="ARBA00023136"/>
    </source>
</evidence>
<keyword evidence="3" id="KW-0813">Transport</keyword>
<dbReference type="PANTHER" id="PTHR33843">
    <property type="entry name" value="ASCORBATE-SPECIFIC PTS SYSTEM EIIC COMPONENT"/>
    <property type="match status" value="1"/>
</dbReference>
<evidence type="ECO:0000256" key="11">
    <source>
        <dbReference type="ARBA" id="ARBA00038218"/>
    </source>
</evidence>
<protein>
    <recommendedName>
        <fullName evidence="12">Ascorbate-specific PTS system EIIC component</fullName>
    </recommendedName>
    <alternativeName>
        <fullName evidence="13">Ascorbate-specific permease IIC component UlaA</fullName>
    </alternativeName>
</protein>
<evidence type="ECO:0000256" key="3">
    <source>
        <dbReference type="ARBA" id="ARBA00022448"/>
    </source>
</evidence>
<dbReference type="GO" id="GO:0005886">
    <property type="term" value="C:plasma membrane"/>
    <property type="evidence" value="ECO:0007669"/>
    <property type="project" value="UniProtKB-SubCell"/>
</dbReference>
<feature type="transmembrane region" description="Helical" evidence="14">
    <location>
        <begin position="399"/>
        <end position="422"/>
    </location>
</feature>
<feature type="transmembrane region" description="Helical" evidence="14">
    <location>
        <begin position="46"/>
        <end position="70"/>
    </location>
</feature>
<dbReference type="Pfam" id="PF03611">
    <property type="entry name" value="EIIC-GAT"/>
    <property type="match status" value="1"/>
</dbReference>
<feature type="transmembrane region" description="Helical" evidence="14">
    <location>
        <begin position="183"/>
        <end position="204"/>
    </location>
</feature>
<dbReference type="EMBL" id="FKLO01000037">
    <property type="protein sequence ID" value="SAM61531.1"/>
    <property type="molecule type" value="Genomic_DNA"/>
</dbReference>
<feature type="transmembrane region" description="Helical" evidence="14">
    <location>
        <begin position="225"/>
        <end position="248"/>
    </location>
</feature>
<dbReference type="GO" id="GO:0009401">
    <property type="term" value="P:phosphoenolpyruvate-dependent sugar phosphotransferase system"/>
    <property type="evidence" value="ECO:0007669"/>
    <property type="project" value="UniProtKB-KW"/>
</dbReference>
<dbReference type="RefSeq" id="WP_079540019.1">
    <property type="nucleotide sequence ID" value="NZ_CP171111.1"/>
</dbReference>
<evidence type="ECO:0000256" key="13">
    <source>
        <dbReference type="ARBA" id="ARBA00042859"/>
    </source>
</evidence>